<feature type="domain" description="WsaF N-terminal" evidence="1">
    <location>
        <begin position="2"/>
        <end position="150"/>
    </location>
</feature>
<gene>
    <name evidence="3" type="ORF">ABE587_12425</name>
</gene>
<comment type="caution">
    <text evidence="3">The sequence shown here is derived from an EMBL/GenBank/DDBJ whole genome shotgun (WGS) entry which is preliminary data.</text>
</comment>
<organism evidence="3 4">
    <name type="scientific">Stenotrophomonas hibiscicola</name>
    <dbReference type="NCBI Taxonomy" id="86189"/>
    <lineage>
        <taxon>Bacteria</taxon>
        <taxon>Pseudomonadati</taxon>
        <taxon>Pseudomonadota</taxon>
        <taxon>Gammaproteobacteria</taxon>
        <taxon>Lysobacterales</taxon>
        <taxon>Lysobacteraceae</taxon>
        <taxon>Stenotrophomonas</taxon>
        <taxon>Stenotrophomonas maltophilia group</taxon>
    </lineage>
</organism>
<proteinExistence type="predicted"/>
<dbReference type="Pfam" id="PF22772">
    <property type="entry name" value="WsaF_C"/>
    <property type="match status" value="1"/>
</dbReference>
<dbReference type="InterPro" id="IPR055050">
    <property type="entry name" value="WsaF_C"/>
</dbReference>
<evidence type="ECO:0000259" key="2">
    <source>
        <dbReference type="Pfam" id="PF22772"/>
    </source>
</evidence>
<keyword evidence="4" id="KW-1185">Reference proteome</keyword>
<dbReference type="InterPro" id="IPR048510">
    <property type="entry name" value="WsaF_N"/>
</dbReference>
<accession>A0ABV0CC39</accession>
<evidence type="ECO:0000313" key="4">
    <source>
        <dbReference type="Proteomes" id="UP001400166"/>
    </source>
</evidence>
<reference evidence="3 4" key="1">
    <citation type="submission" date="2024-04" db="EMBL/GenBank/DDBJ databases">
        <title>WGS of bacteria from Torrens River.</title>
        <authorList>
            <person name="Wyrsch E.R."/>
            <person name="Drigo B."/>
        </authorList>
    </citation>
    <scope>NUCLEOTIDE SEQUENCE [LARGE SCALE GENOMIC DNA]</scope>
    <source>
        <strain evidence="3 4">TWI153</strain>
    </source>
</reference>
<evidence type="ECO:0000259" key="1">
    <source>
        <dbReference type="Pfam" id="PF21374"/>
    </source>
</evidence>
<dbReference type="Gene3D" id="3.40.50.2000">
    <property type="entry name" value="Glycogen Phosphorylase B"/>
    <property type="match status" value="1"/>
</dbReference>
<sequence length="369" mass="41108">MVLPSINKQHYFGGIHTAVLIYRELCRFFPASRIILVDSSPDEEALSRFSDHVLVPADQTSTAMRQIVPFSDRYQKTLPVAGEDIWVATAWWTAYAAQRMSQWQGDNGGIDRPMIYLIQDFEPGFYAWSSQYALSLSTYRPARDIGIFNTALLAGFFEQHGLRYEKHSVFEPVLHDGLRPALQQVRDAAVPRQRRIVVYARPGTPRNAFELICEGLRLWGWKDPRARQWEVAAPGELQADLDLGPFALKALGKLDIDAYARLLSTSAIGLSLMVSPHPSYPPLEMAAFGMEVLTNRYDNKRLDQTVANVHSLDSMTPEAICAGLVALVDAFEQRGMMQSAVAGSDHALLGQGEFARIASDVHSRVLADG</sequence>
<evidence type="ECO:0000313" key="3">
    <source>
        <dbReference type="EMBL" id="MEN5390621.1"/>
    </source>
</evidence>
<dbReference type="Proteomes" id="UP001400166">
    <property type="component" value="Unassembled WGS sequence"/>
</dbReference>
<dbReference type="RefSeq" id="WP_227852450.1">
    <property type="nucleotide sequence ID" value="NZ_JAWISC010000009.1"/>
</dbReference>
<dbReference type="Gene3D" id="3.40.50.11090">
    <property type="match status" value="1"/>
</dbReference>
<evidence type="ECO:0008006" key="5">
    <source>
        <dbReference type="Google" id="ProtNLM"/>
    </source>
</evidence>
<protein>
    <recommendedName>
        <fullName evidence="5">Glycosyltransferase family 1 protein</fullName>
    </recommendedName>
</protein>
<dbReference type="Pfam" id="PF21374">
    <property type="entry name" value="WsaF_N"/>
    <property type="match status" value="1"/>
</dbReference>
<name>A0ABV0CC39_9GAMM</name>
<feature type="domain" description="WsaF C-terminal" evidence="2">
    <location>
        <begin position="194"/>
        <end position="324"/>
    </location>
</feature>
<dbReference type="EMBL" id="JBDJOF010000023">
    <property type="protein sequence ID" value="MEN5390621.1"/>
    <property type="molecule type" value="Genomic_DNA"/>
</dbReference>